<dbReference type="PDB" id="9B99">
    <property type="method" value="X-ray"/>
    <property type="resolution" value="2.12 A"/>
    <property type="chains" value="A=1-733"/>
</dbReference>
<reference evidence="9" key="2">
    <citation type="journal article" date="2024" name="J. Biol. Chem.">
        <title>The crystal structure of Grindelia robusta 7,13-copalyl diphosphate synthase reveals active site features controlling catalytic specificity.</title>
        <authorList>
            <person name="Cowie A.E."/>
            <person name="Pereira J.H."/>
            <person name="DeGiovanni A."/>
            <person name="McAndrew R.P."/>
            <person name="Palayam M."/>
            <person name="Peek J.O."/>
            <person name="Muchlinski A.J."/>
            <person name="Yoshikuni Y."/>
            <person name="Shabek N."/>
            <person name="Adams P.D."/>
            <person name="Zerbe P."/>
        </authorList>
    </citation>
    <scope>X-RAY CRYSTALLOGRAPHY (2.12 ANGSTROMS)</scope>
</reference>
<dbReference type="SFLD" id="SFLDG01014">
    <property type="entry name" value="Terpene_Cyclase_Like_1_N-term"/>
    <property type="match status" value="1"/>
</dbReference>
<dbReference type="EC" id="4.2.3.19" evidence="5"/>
<dbReference type="FunFam" id="1.50.10.130:FF:000002">
    <property type="entry name" value="Ent-copalyl diphosphate synthase, chloroplastic"/>
    <property type="match status" value="1"/>
</dbReference>
<dbReference type="InterPro" id="IPR050148">
    <property type="entry name" value="Terpene_synthase-like"/>
</dbReference>
<dbReference type="InterPro" id="IPR005630">
    <property type="entry name" value="Terpene_synthase_metal-bd"/>
</dbReference>
<feature type="domain" description="Terpene synthase N-terminal" evidence="6">
    <location>
        <begin position="218"/>
        <end position="424"/>
    </location>
</feature>
<dbReference type="InterPro" id="IPR036965">
    <property type="entry name" value="Terpene_synth_N_sf"/>
</dbReference>
<feature type="domain" description="Terpene synthase metal-binding" evidence="7">
    <location>
        <begin position="504"/>
        <end position="615"/>
    </location>
</feature>
<sequence>MCKAIYNPEKGLLKHSDLQLEDDKYSDLQLVDEKHTIKRSVESIKSALSLVDDGDLTLSAYDTAWVALIEDVNGRSGFPQFPSCLQWIVSQQLPDGSWGEPLMFLAFDRLLNTLASVVALTKWNIRPDICQKGMKYVLENLNKLVDEKEEHMTPGFELLFPKLIELAQKLDIKMPMDSPALKELYARRDTKLAKIPKKIFHKMPTILLYSLEGMNDLEWDKLLKLKSENGSFLCSPAATAFAFMETKDQDCLAYLTDLVAKFNGGVPTFYPTDMYEQIWIVDRLQRLGIAHYFSSEINNFVDHIYRYWDQKGISFARKCNLPDIDDTAMGFRVLRTHGYQVSSDVFQHFEKDGQFYCYWGQTAEAVTVMFNLYRASQVLFPGEKILDNAKKFAHNFLTEKVATNQVFDKWIITKDILGEVQYALDVPWYASLPRLEARYYLDQYAGDGDVWIAKTLYRLKYVSNNEYLETAKLDYNHCQKIHKLEWSYIQKWFLDLKIEESINTRTLWSYYQAAASIFHPERYNERLAWAKTNVLVDTITTFFSKQQMSKDDIQGFVNQLTNTENQQTYGKMSHMLIDALNETLKHISMKARETHGIDIYPHLQSSWKKWLLSCMNGPNVAGVAELIVETINLTSGRSFSNDLLSHPQYKQITSITNDLCHQLCSKGNRAIGSEIESKMQELVQLVFSDSSDGLDPDVKKTYLVVAKSFYYMAYFDAKTIDSHINKVLFEMVV</sequence>
<dbReference type="GO" id="GO:0033331">
    <property type="term" value="P:ent-kaurene metabolic process"/>
    <property type="evidence" value="ECO:0007669"/>
    <property type="project" value="UniProtKB-ARBA"/>
</dbReference>
<accession>A0A0H4SRM2</accession>
<dbReference type="GO" id="GO:0009686">
    <property type="term" value="P:gibberellin biosynthetic process"/>
    <property type="evidence" value="ECO:0007669"/>
    <property type="project" value="TreeGrafter"/>
</dbReference>
<evidence type="ECO:0000256" key="2">
    <source>
        <dbReference type="ARBA" id="ARBA00022723"/>
    </source>
</evidence>
<evidence type="ECO:0000313" key="8">
    <source>
        <dbReference type="EMBL" id="AKP96361.1"/>
    </source>
</evidence>
<dbReference type="Gene3D" id="1.10.600.10">
    <property type="entry name" value="Farnesyl Diphosphate Synthase"/>
    <property type="match status" value="1"/>
</dbReference>
<evidence type="ECO:0000256" key="4">
    <source>
        <dbReference type="ARBA" id="ARBA00050853"/>
    </source>
</evidence>
<comment type="cofactor">
    <cofactor evidence="1">
        <name>Mg(2+)</name>
        <dbReference type="ChEBI" id="CHEBI:18420"/>
    </cofactor>
</comment>
<evidence type="ECO:0000259" key="7">
    <source>
        <dbReference type="Pfam" id="PF03936"/>
    </source>
</evidence>
<dbReference type="SMR" id="A0A0H4SRM2"/>
<dbReference type="SUPFAM" id="SSF48239">
    <property type="entry name" value="Terpenoid cyclases/Protein prenyltransferases"/>
    <property type="match status" value="2"/>
</dbReference>
<dbReference type="PANTHER" id="PTHR31739">
    <property type="entry name" value="ENT-COPALYL DIPHOSPHATE SYNTHASE, CHLOROPLASTIC"/>
    <property type="match status" value="1"/>
</dbReference>
<dbReference type="InterPro" id="IPR001906">
    <property type="entry name" value="Terpene_synth_N"/>
</dbReference>
<dbReference type="EMBL" id="KR089902">
    <property type="protein sequence ID" value="AKP96361.1"/>
    <property type="molecule type" value="mRNA"/>
</dbReference>
<evidence type="ECO:0000256" key="3">
    <source>
        <dbReference type="ARBA" id="ARBA00022842"/>
    </source>
</evidence>
<dbReference type="SUPFAM" id="SSF48576">
    <property type="entry name" value="Terpenoid synthases"/>
    <property type="match status" value="1"/>
</dbReference>
<dbReference type="InterPro" id="IPR008949">
    <property type="entry name" value="Isoprenoid_synthase_dom_sf"/>
</dbReference>
<dbReference type="BRENDA" id="4.2.3.B67">
    <property type="organism ID" value="15344"/>
</dbReference>
<dbReference type="GO" id="GO:0000287">
    <property type="term" value="F:magnesium ion binding"/>
    <property type="evidence" value="ECO:0007669"/>
    <property type="project" value="InterPro"/>
</dbReference>
<dbReference type="Pfam" id="PF01397">
    <property type="entry name" value="Terpene_synth"/>
    <property type="match status" value="1"/>
</dbReference>
<dbReference type="SFLD" id="SFLDG01605">
    <property type="entry name" value="Terpene_Cyclase_Like_1_N-term"/>
    <property type="match status" value="1"/>
</dbReference>
<keyword evidence="2" id="KW-0479">Metal-binding</keyword>
<evidence type="ECO:0007829" key="9">
    <source>
        <dbReference type="PDB" id="9B99"/>
    </source>
</evidence>
<dbReference type="AlphaFoldDB" id="A0A0H4SRM2"/>
<dbReference type="Gene3D" id="1.50.10.130">
    <property type="entry name" value="Terpene synthase, N-terminal domain"/>
    <property type="match status" value="1"/>
</dbReference>
<proteinExistence type="evidence at protein level"/>
<organism evidence="8">
    <name type="scientific">Grindelia hirsutula</name>
    <dbReference type="NCBI Taxonomy" id="1114741"/>
    <lineage>
        <taxon>Eukaryota</taxon>
        <taxon>Viridiplantae</taxon>
        <taxon>Streptophyta</taxon>
        <taxon>Embryophyta</taxon>
        <taxon>Tracheophyta</taxon>
        <taxon>Spermatophyta</taxon>
        <taxon>Magnoliopsida</taxon>
        <taxon>eudicotyledons</taxon>
        <taxon>Gunneridae</taxon>
        <taxon>Pentapetalae</taxon>
        <taxon>asterids</taxon>
        <taxon>campanulids</taxon>
        <taxon>Asterales</taxon>
        <taxon>Asteraceae</taxon>
        <taxon>Asteroideae</taxon>
        <taxon>Astereae</taxon>
        <taxon>North American clade</taxon>
        <taxon>Machaerantherinae</taxon>
        <taxon>Grindelia</taxon>
    </lineage>
</organism>
<name>A0A0H4SRM2_9ASTR</name>
<dbReference type="GO" id="GO:0009899">
    <property type="term" value="F:ent-kaurene synthase activity"/>
    <property type="evidence" value="ECO:0007669"/>
    <property type="project" value="UniProtKB-EC"/>
</dbReference>
<dbReference type="PANTHER" id="PTHR31739:SF4">
    <property type="entry name" value="ENT-COPALYL DIPHOSPHATE SYNTHASE, CHLOROPLASTIC"/>
    <property type="match status" value="1"/>
</dbReference>
<dbReference type="Pfam" id="PF03936">
    <property type="entry name" value="Terpene_synth_C"/>
    <property type="match status" value="1"/>
</dbReference>
<evidence type="ECO:0000256" key="1">
    <source>
        <dbReference type="ARBA" id="ARBA00001946"/>
    </source>
</evidence>
<evidence type="ECO:0000256" key="5">
    <source>
        <dbReference type="ARBA" id="ARBA00066670"/>
    </source>
</evidence>
<keyword evidence="9" id="KW-0002">3D-structure</keyword>
<comment type="catalytic activity">
    <reaction evidence="4">
        <text>ent-copalyl diphosphate = ent-kaur-16-ene + diphosphate</text>
        <dbReference type="Rhea" id="RHEA:22220"/>
        <dbReference type="ChEBI" id="CHEBI:15415"/>
        <dbReference type="ChEBI" id="CHEBI:33019"/>
        <dbReference type="ChEBI" id="CHEBI:58553"/>
        <dbReference type="EC" id="4.2.3.19"/>
    </reaction>
    <physiologicalReaction direction="left-to-right" evidence="4">
        <dbReference type="Rhea" id="RHEA:22221"/>
    </physiologicalReaction>
</comment>
<dbReference type="InterPro" id="IPR008930">
    <property type="entry name" value="Terpenoid_cyclase/PrenylTrfase"/>
</dbReference>
<evidence type="ECO:0000259" key="6">
    <source>
        <dbReference type="Pfam" id="PF01397"/>
    </source>
</evidence>
<protein>
    <recommendedName>
        <fullName evidence="5">ent-kaurene synthase</fullName>
        <ecNumber evidence="5">4.2.3.19</ecNumber>
    </recommendedName>
</protein>
<dbReference type="GO" id="GO:0009507">
    <property type="term" value="C:chloroplast"/>
    <property type="evidence" value="ECO:0007669"/>
    <property type="project" value="TreeGrafter"/>
</dbReference>
<keyword evidence="3" id="KW-0460">Magnesium</keyword>
<reference evidence="8" key="1">
    <citation type="journal article" date="2015" name="Plant J.">
        <title>Exploring diterpene metabolism in non-model species: transcriptome-enabled discovery and functional characterization of labda-7,13E-dienyl diphosphate synthase from Grindelia robusta.</title>
        <authorList>
            <person name="Zerbe P."/>
            <person name="Rodriguez S.M."/>
            <person name="Mafu S."/>
            <person name="Chiang A."/>
            <person name="Sandhu H.K."/>
            <person name="O'Neil-Johnson M."/>
            <person name="Starks C.M."/>
            <person name="Bohlmann J."/>
        </authorList>
    </citation>
    <scope>NUCLEOTIDE SEQUENCE</scope>
</reference>
<dbReference type="Gene3D" id="1.50.10.160">
    <property type="match status" value="1"/>
</dbReference>